<keyword evidence="1" id="KW-1133">Transmembrane helix</keyword>
<dbReference type="AlphaFoldDB" id="A0AAC9J4B0"/>
<dbReference type="InterPro" id="IPR010293">
    <property type="entry name" value="Sbt_1"/>
</dbReference>
<dbReference type="KEGG" id="fhi:FSC454_00990"/>
<sequence length="321" mass="34437">MEKVNSIITPPILFFFLGLIAAIFKSNISIPDDIKKFLSIYLLISIGYKGGFQIYNNGIDSYAIFVILICMLFSFFMPFILFFLLKKWVLKTGPDSVLIASSYSSVSAVTFITALNVLIADNIDYNGYMIVALTVMEFPAIIAGMMIYYLFVVKGSASVSQLTTFRRSAKEALLDYSVVLLVGSLIIGFLCGDGGNLDMAPLTSSLFKGMLALFLLGMGVSAGQQISLLRKAGVKLIAFAVFVPIVLSCLAILIGSSIHLGEGNTLLLAILFGGASYIAVPAAMSETVEGGNIGLMVALALVVTFVFNISVGIPLYLKILS</sequence>
<accession>A0AAC9J4B0</accession>
<dbReference type="EMBL" id="CP018093">
    <property type="protein sequence ID" value="APD49819.1"/>
    <property type="molecule type" value="Genomic_DNA"/>
</dbReference>
<evidence type="ECO:0000256" key="1">
    <source>
        <dbReference type="SAM" id="Phobius"/>
    </source>
</evidence>
<keyword evidence="1" id="KW-0472">Membrane</keyword>
<feature type="transmembrane region" description="Helical" evidence="1">
    <location>
        <begin position="210"/>
        <end position="229"/>
    </location>
</feature>
<feature type="transmembrane region" description="Helical" evidence="1">
    <location>
        <begin position="61"/>
        <end position="85"/>
    </location>
</feature>
<gene>
    <name evidence="2" type="ORF">FSC454_00990</name>
</gene>
<dbReference type="PANTHER" id="PTHR40400:SF1">
    <property type="entry name" value="SLR1512 PROTEIN"/>
    <property type="match status" value="1"/>
</dbReference>
<protein>
    <recommendedName>
        <fullName evidence="4">Sodium-dependent bicarbonate transport family permease</fullName>
    </recommendedName>
</protein>
<feature type="transmembrane region" description="Helical" evidence="1">
    <location>
        <begin position="236"/>
        <end position="260"/>
    </location>
</feature>
<feature type="transmembrane region" description="Helical" evidence="1">
    <location>
        <begin position="172"/>
        <end position="190"/>
    </location>
</feature>
<dbReference type="Proteomes" id="UP000182459">
    <property type="component" value="Chromosome"/>
</dbReference>
<dbReference type="PANTHER" id="PTHR40400">
    <property type="entry name" value="SLR1512 PROTEIN"/>
    <property type="match status" value="1"/>
</dbReference>
<feature type="transmembrane region" description="Helical" evidence="1">
    <location>
        <begin position="6"/>
        <end position="24"/>
    </location>
</feature>
<proteinExistence type="predicted"/>
<name>A0AAC9J4B0_9GAMM</name>
<feature type="transmembrane region" description="Helical" evidence="1">
    <location>
        <begin position="266"/>
        <end position="283"/>
    </location>
</feature>
<feature type="transmembrane region" description="Helical" evidence="1">
    <location>
        <begin position="97"/>
        <end position="119"/>
    </location>
</feature>
<keyword evidence="3" id="KW-1185">Reference proteome</keyword>
<evidence type="ECO:0008006" key="4">
    <source>
        <dbReference type="Google" id="ProtNLM"/>
    </source>
</evidence>
<feature type="transmembrane region" description="Helical" evidence="1">
    <location>
        <begin position="125"/>
        <end position="151"/>
    </location>
</feature>
<organism evidence="2 3">
    <name type="scientific">Francisella hispaniensis FSC454</name>
    <dbReference type="NCBI Taxonomy" id="1088883"/>
    <lineage>
        <taxon>Bacteria</taxon>
        <taxon>Pseudomonadati</taxon>
        <taxon>Pseudomonadota</taxon>
        <taxon>Gammaproteobacteria</taxon>
        <taxon>Thiotrichales</taxon>
        <taxon>Francisellaceae</taxon>
        <taxon>Francisella</taxon>
    </lineage>
</organism>
<reference evidence="2 3" key="1">
    <citation type="submission" date="2016-11" db="EMBL/GenBank/DDBJ databases">
        <authorList>
            <person name="Hagglund E."/>
            <person name="Bystrom M."/>
            <person name="Naslund J."/>
            <person name="Stenberg P."/>
            <person name="Sjodin A."/>
        </authorList>
    </citation>
    <scope>NUCLEOTIDE SEQUENCE [LARGE SCALE GENOMIC DNA]</scope>
    <source>
        <strain evidence="2 3">CCUG 58020</strain>
    </source>
</reference>
<keyword evidence="1" id="KW-0812">Transmembrane</keyword>
<evidence type="ECO:0000313" key="2">
    <source>
        <dbReference type="EMBL" id="APD49819.1"/>
    </source>
</evidence>
<dbReference type="Pfam" id="PF05982">
    <property type="entry name" value="Sbt_1"/>
    <property type="match status" value="1"/>
</dbReference>
<evidence type="ECO:0000313" key="3">
    <source>
        <dbReference type="Proteomes" id="UP000182459"/>
    </source>
</evidence>
<feature type="transmembrane region" description="Helical" evidence="1">
    <location>
        <begin position="36"/>
        <end position="55"/>
    </location>
</feature>
<feature type="transmembrane region" description="Helical" evidence="1">
    <location>
        <begin position="295"/>
        <end position="317"/>
    </location>
</feature>